<evidence type="ECO:0000313" key="4">
    <source>
        <dbReference type="Proteomes" id="UP000324585"/>
    </source>
</evidence>
<dbReference type="EMBL" id="VRMN01000005">
    <property type="protein sequence ID" value="KAA8494013.1"/>
    <property type="molecule type" value="Genomic_DNA"/>
</dbReference>
<evidence type="ECO:0000256" key="1">
    <source>
        <dbReference type="SAM" id="MobiDB-lite"/>
    </source>
</evidence>
<feature type="domain" description="NTP pyrophosphohydrolase MazG-like" evidence="2">
    <location>
        <begin position="33"/>
        <end position="120"/>
    </location>
</feature>
<dbReference type="GO" id="GO:0046061">
    <property type="term" value="P:dATP catabolic process"/>
    <property type="evidence" value="ECO:0007669"/>
    <property type="project" value="TreeGrafter"/>
</dbReference>
<dbReference type="Gene3D" id="1.10.287.1080">
    <property type="entry name" value="MazG-like"/>
    <property type="match status" value="1"/>
</dbReference>
<dbReference type="PANTHER" id="PTHR30522:SF0">
    <property type="entry name" value="NUCLEOSIDE TRIPHOSPHATE PYROPHOSPHOHYDROLASE"/>
    <property type="match status" value="1"/>
</dbReference>
<dbReference type="GO" id="GO:0046081">
    <property type="term" value="P:dUTP catabolic process"/>
    <property type="evidence" value="ECO:0007669"/>
    <property type="project" value="TreeGrafter"/>
</dbReference>
<keyword evidence="4" id="KW-1185">Reference proteome</keyword>
<dbReference type="GO" id="GO:0046052">
    <property type="term" value="P:UTP catabolic process"/>
    <property type="evidence" value="ECO:0007669"/>
    <property type="project" value="TreeGrafter"/>
</dbReference>
<dbReference type="InterPro" id="IPR011551">
    <property type="entry name" value="NTP_PyrPHydrolase_MazG"/>
</dbReference>
<comment type="caution">
    <text evidence="3">The sequence shown here is derived from an EMBL/GenBank/DDBJ whole genome shotgun (WGS) entry which is preliminary data.</text>
</comment>
<dbReference type="GO" id="GO:0046076">
    <property type="term" value="P:dTTP catabolic process"/>
    <property type="evidence" value="ECO:0007669"/>
    <property type="project" value="TreeGrafter"/>
</dbReference>
<protein>
    <recommendedName>
        <fullName evidence="2">NTP pyrophosphohydrolase MazG-like domain-containing protein</fullName>
    </recommendedName>
</protein>
<organism evidence="3 4">
    <name type="scientific">Porphyridium purpureum</name>
    <name type="common">Red alga</name>
    <name type="synonym">Porphyridium cruentum</name>
    <dbReference type="NCBI Taxonomy" id="35688"/>
    <lineage>
        <taxon>Eukaryota</taxon>
        <taxon>Rhodophyta</taxon>
        <taxon>Bangiophyceae</taxon>
        <taxon>Porphyridiales</taxon>
        <taxon>Porphyridiaceae</taxon>
        <taxon>Porphyridium</taxon>
    </lineage>
</organism>
<accession>A0A5J4YT79</accession>
<evidence type="ECO:0000259" key="2">
    <source>
        <dbReference type="Pfam" id="PF03819"/>
    </source>
</evidence>
<reference evidence="4" key="1">
    <citation type="journal article" date="2019" name="Nat. Commun.">
        <title>Expansion of phycobilisome linker gene families in mesophilic red algae.</title>
        <authorList>
            <person name="Lee J."/>
            <person name="Kim D."/>
            <person name="Bhattacharya D."/>
            <person name="Yoon H.S."/>
        </authorList>
    </citation>
    <scope>NUCLEOTIDE SEQUENCE [LARGE SCALE GENOMIC DNA]</scope>
    <source>
        <strain evidence="4">CCMP 1328</strain>
    </source>
</reference>
<feature type="region of interest" description="Disordered" evidence="1">
    <location>
        <begin position="116"/>
        <end position="149"/>
    </location>
</feature>
<dbReference type="Proteomes" id="UP000324585">
    <property type="component" value="Unassembled WGS sequence"/>
</dbReference>
<dbReference type="Pfam" id="PF03819">
    <property type="entry name" value="MazG"/>
    <property type="match status" value="1"/>
</dbReference>
<gene>
    <name evidence="3" type="ORF">FVE85_3988</name>
</gene>
<proteinExistence type="predicted"/>
<feature type="compositionally biased region" description="Basic and acidic residues" evidence="1">
    <location>
        <begin position="135"/>
        <end position="149"/>
    </location>
</feature>
<dbReference type="GO" id="GO:0046047">
    <property type="term" value="P:TTP catabolic process"/>
    <property type="evidence" value="ECO:0007669"/>
    <property type="project" value="TreeGrafter"/>
</dbReference>
<evidence type="ECO:0000313" key="3">
    <source>
        <dbReference type="EMBL" id="KAA8494013.1"/>
    </source>
</evidence>
<dbReference type="GO" id="GO:0006203">
    <property type="term" value="P:dGTP catabolic process"/>
    <property type="evidence" value="ECO:0007669"/>
    <property type="project" value="TreeGrafter"/>
</dbReference>
<sequence>MENSLELVKLLNVIQQLNENCAFVKEVNGYEILSFTKSECDEIMIEMEALESHCRGGNETGFSSSVSEDAARTALQTEAGDLVFNALLLCHILARDYSIDLNAAIQSVREKVTRRSPHVFPRTEGGEVEPASTRAEAEAIWQREKAKEH</sequence>
<name>A0A5J4YT79_PORPP</name>
<dbReference type="OrthoDB" id="197698at2759"/>
<dbReference type="GO" id="GO:0047429">
    <property type="term" value="F:nucleoside triphosphate diphosphatase activity"/>
    <property type="evidence" value="ECO:0007669"/>
    <property type="project" value="TreeGrafter"/>
</dbReference>
<dbReference type="PANTHER" id="PTHR30522">
    <property type="entry name" value="NUCLEOSIDE TRIPHOSPHATE PYROPHOSPHOHYDROLASE"/>
    <property type="match status" value="1"/>
</dbReference>
<dbReference type="SUPFAM" id="SSF101386">
    <property type="entry name" value="all-alpha NTP pyrophosphatases"/>
    <property type="match status" value="1"/>
</dbReference>
<dbReference type="AlphaFoldDB" id="A0A5J4YT79"/>
<dbReference type="InterPro" id="IPR004518">
    <property type="entry name" value="MazG-like_dom"/>
</dbReference>